<evidence type="ECO:0000313" key="2">
    <source>
        <dbReference type="Proteomes" id="UP000789920"/>
    </source>
</evidence>
<proteinExistence type="predicted"/>
<reference evidence="1" key="1">
    <citation type="submission" date="2021-06" db="EMBL/GenBank/DDBJ databases">
        <authorList>
            <person name="Kallberg Y."/>
            <person name="Tangrot J."/>
            <person name="Rosling A."/>
        </authorList>
    </citation>
    <scope>NUCLEOTIDE SEQUENCE</scope>
    <source>
        <strain evidence="1">MA461A</strain>
    </source>
</reference>
<evidence type="ECO:0000313" key="1">
    <source>
        <dbReference type="EMBL" id="CAG8558863.1"/>
    </source>
</evidence>
<accession>A0ACA9LY83</accession>
<comment type="caution">
    <text evidence="1">The sequence shown here is derived from an EMBL/GenBank/DDBJ whole genome shotgun (WGS) entry which is preliminary data.</text>
</comment>
<protein>
    <submittedName>
        <fullName evidence="1">5736_t:CDS:1</fullName>
    </submittedName>
</protein>
<keyword evidence="2" id="KW-1185">Reference proteome</keyword>
<organism evidence="1 2">
    <name type="scientific">Racocetra persica</name>
    <dbReference type="NCBI Taxonomy" id="160502"/>
    <lineage>
        <taxon>Eukaryota</taxon>
        <taxon>Fungi</taxon>
        <taxon>Fungi incertae sedis</taxon>
        <taxon>Mucoromycota</taxon>
        <taxon>Glomeromycotina</taxon>
        <taxon>Glomeromycetes</taxon>
        <taxon>Diversisporales</taxon>
        <taxon>Gigasporaceae</taxon>
        <taxon>Racocetra</taxon>
    </lineage>
</organism>
<sequence>MSQSRESATLHDAEREQFLISKSSSRVALTVNDSEVVDENDDLFYESERRQGLDSVITDIGFGKFQKQLLVLCGFGWLADNVPNSIIGFLSSALTFGMMFGALFWGVFSDSYGRKQAFNWTLAVTAFFGIFSSFAQSFTQLCFLLFFLGFGVGGNLPVDGTIFLEFVPKDQQHLLTFMSIFWPFGGVITAIVAYIVLPQNSCPDGISCDISKNNGWRYLLAILGVLTFLMLLGRVLLFGLKESPRFLMASNRHHDAVIVLRDIAKINGREISVDASDLTISDEAPRRVSISMTYPPATMLSDKHYQYKNFFADPILFIKHRIATKRHDMAPLFTPKWIKTTILVWMIWSIVSLAFVMFNLFLPKYLETLAMDTEIDHSDILSQVLKDILVYSAWGIPGSLIGTWLIDTPLGRRYTMAAVFETKVRGTANGIASAFARM</sequence>
<dbReference type="Proteomes" id="UP000789920">
    <property type="component" value="Unassembled WGS sequence"/>
</dbReference>
<gene>
    <name evidence="1" type="ORF">RPERSI_LOCUS4280</name>
</gene>
<dbReference type="EMBL" id="CAJVQC010005786">
    <property type="protein sequence ID" value="CAG8558863.1"/>
    <property type="molecule type" value="Genomic_DNA"/>
</dbReference>
<name>A0ACA9LY83_9GLOM</name>